<protein>
    <recommendedName>
        <fullName evidence="1">F-box domain-containing protein</fullName>
    </recommendedName>
</protein>
<accession>A0ABR1Y8S4</accession>
<organism evidence="2 3">
    <name type="scientific">Phyllosticta capitalensis</name>
    <dbReference type="NCBI Taxonomy" id="121624"/>
    <lineage>
        <taxon>Eukaryota</taxon>
        <taxon>Fungi</taxon>
        <taxon>Dikarya</taxon>
        <taxon>Ascomycota</taxon>
        <taxon>Pezizomycotina</taxon>
        <taxon>Dothideomycetes</taxon>
        <taxon>Dothideomycetes incertae sedis</taxon>
        <taxon>Botryosphaeriales</taxon>
        <taxon>Phyllostictaceae</taxon>
        <taxon>Phyllosticta</taxon>
    </lineage>
</organism>
<comment type="caution">
    <text evidence="2">The sequence shown here is derived from an EMBL/GenBank/DDBJ whole genome shotgun (WGS) entry which is preliminary data.</text>
</comment>
<dbReference type="Proteomes" id="UP001492380">
    <property type="component" value="Unassembled WGS sequence"/>
</dbReference>
<dbReference type="EMBL" id="JBBWRZ010000015">
    <property type="protein sequence ID" value="KAK8222643.1"/>
    <property type="molecule type" value="Genomic_DNA"/>
</dbReference>
<proteinExistence type="predicted"/>
<name>A0ABR1Y8S4_9PEZI</name>
<feature type="domain" description="F-box" evidence="1">
    <location>
        <begin position="4"/>
        <end position="60"/>
    </location>
</feature>
<evidence type="ECO:0000259" key="1">
    <source>
        <dbReference type="PROSITE" id="PS50181"/>
    </source>
</evidence>
<gene>
    <name evidence="2" type="ORF">HDK90DRAFT_470953</name>
</gene>
<reference evidence="2 3" key="1">
    <citation type="submission" date="2024-04" db="EMBL/GenBank/DDBJ databases">
        <title>Phyllosticta paracitricarpa is synonymous to the EU quarantine fungus P. citricarpa based on phylogenomic analyses.</title>
        <authorList>
            <consortium name="Lawrence Berkeley National Laboratory"/>
            <person name="Van Ingen-Buijs V.A."/>
            <person name="Van Westerhoven A.C."/>
            <person name="Haridas S."/>
            <person name="Skiadas P."/>
            <person name="Martin F."/>
            <person name="Groenewald J.Z."/>
            <person name="Crous P.W."/>
            <person name="Seidl M.F."/>
        </authorList>
    </citation>
    <scope>NUCLEOTIDE SEQUENCE [LARGE SCALE GENOMIC DNA]</scope>
    <source>
        <strain evidence="2 3">CBS 123374</strain>
    </source>
</reference>
<dbReference type="PROSITE" id="PS50181">
    <property type="entry name" value="FBOX"/>
    <property type="match status" value="1"/>
</dbReference>
<evidence type="ECO:0000313" key="3">
    <source>
        <dbReference type="Proteomes" id="UP001492380"/>
    </source>
</evidence>
<keyword evidence="3" id="KW-1185">Reference proteome</keyword>
<sequence>MSSGTPILKLPTELIQAVAGNLEKKDMQRLALTCKEIYGQVRAVPFRSSCISMNSTYPALPLMVRSVLDNPDLALRMLHLELSYNLFEDASYRPGAIKMTGIRKFGPIFRSPYKDKDSDVVPLFDFEDLALQWLLAFASNLRTLKLGILGDLLPGMRPDHGFQNLRILRVDRYPHGYRGGVRATHLEPDYVDNPSFLELQFGTVRDVGRVCAPRQSMFNIRSIELVETFFSGSDSHSVRESLHLFLGAFKKLESLHWGLANRFHNKLRAVASIVDGLSPHKDTIKNLVLVQDHHDTVPARLQTPWNLPPEMEDQTNTTDFDHFTKLETLTVFGRVLCESGYSLQTHQFVKSLDQVFATTIHKLPLSLQRLTIYPLDMEAEPALHLASLLAHCKPADYALEIKCLFPPIMALGMHASSPYMQALLVSYADEHVLEPRHGQLPRTDDMPLIEADCQGLLDSYTDMLRQASNGL</sequence>
<evidence type="ECO:0000313" key="2">
    <source>
        <dbReference type="EMBL" id="KAK8222643.1"/>
    </source>
</evidence>
<dbReference type="InterPro" id="IPR001810">
    <property type="entry name" value="F-box_dom"/>
</dbReference>